<evidence type="ECO:0000256" key="1">
    <source>
        <dbReference type="SAM" id="MobiDB-lite"/>
    </source>
</evidence>
<feature type="domain" description="Aminoglycoside phosphotransferase" evidence="2">
    <location>
        <begin position="182"/>
        <end position="399"/>
    </location>
</feature>
<dbReference type="InterPro" id="IPR002575">
    <property type="entry name" value="Aminoglycoside_PTrfase"/>
</dbReference>
<keyword evidence="4" id="KW-1185">Reference proteome</keyword>
<proteinExistence type="predicted"/>
<reference evidence="3 4" key="1">
    <citation type="journal article" date="2015" name="BMC Genomics">
        <title>The genome of the truffle-parasite Tolypocladium ophioglossoides and the evolution of antifungal peptaibiotics.</title>
        <authorList>
            <person name="Quandt C.A."/>
            <person name="Bushley K.E."/>
            <person name="Spatafora J.W."/>
        </authorList>
    </citation>
    <scope>NUCLEOTIDE SEQUENCE [LARGE SCALE GENOMIC DNA]</scope>
    <source>
        <strain evidence="3 4">CBS 100239</strain>
    </source>
</reference>
<gene>
    <name evidence="3" type="ORF">TOPH_08622</name>
</gene>
<protein>
    <recommendedName>
        <fullName evidence="2">Aminoglycoside phosphotransferase domain-containing protein</fullName>
    </recommendedName>
</protein>
<dbReference type="AlphaFoldDB" id="A0A0L0MXX9"/>
<organism evidence="3 4">
    <name type="scientific">Tolypocladium ophioglossoides (strain CBS 100239)</name>
    <name type="common">Snaketongue truffleclub</name>
    <name type="synonym">Elaphocordyceps ophioglossoides</name>
    <dbReference type="NCBI Taxonomy" id="1163406"/>
    <lineage>
        <taxon>Eukaryota</taxon>
        <taxon>Fungi</taxon>
        <taxon>Dikarya</taxon>
        <taxon>Ascomycota</taxon>
        <taxon>Pezizomycotina</taxon>
        <taxon>Sordariomycetes</taxon>
        <taxon>Hypocreomycetidae</taxon>
        <taxon>Hypocreales</taxon>
        <taxon>Ophiocordycipitaceae</taxon>
        <taxon>Tolypocladium</taxon>
    </lineage>
</organism>
<dbReference type="InterPro" id="IPR011009">
    <property type="entry name" value="Kinase-like_dom_sf"/>
</dbReference>
<accession>A0A0L0MXX9</accession>
<evidence type="ECO:0000259" key="2">
    <source>
        <dbReference type="Pfam" id="PF01636"/>
    </source>
</evidence>
<dbReference type="STRING" id="1163406.A0A0L0MXX9"/>
<dbReference type="EMBL" id="LFRF01000049">
    <property type="protein sequence ID" value="KND86758.1"/>
    <property type="molecule type" value="Genomic_DNA"/>
</dbReference>
<dbReference type="PANTHER" id="PTHR21310">
    <property type="entry name" value="AMINOGLYCOSIDE PHOSPHOTRANSFERASE-RELATED-RELATED"/>
    <property type="match status" value="1"/>
</dbReference>
<dbReference type="PANTHER" id="PTHR21310:SF37">
    <property type="entry name" value="AMINOGLYCOSIDE PHOSPHOTRANSFERASE DOMAIN-CONTAINING PROTEIN"/>
    <property type="match status" value="1"/>
</dbReference>
<dbReference type="InterPro" id="IPR051678">
    <property type="entry name" value="AGP_Transferase"/>
</dbReference>
<comment type="caution">
    <text evidence="3">The sequence shown here is derived from an EMBL/GenBank/DDBJ whole genome shotgun (WGS) entry which is preliminary data.</text>
</comment>
<sequence length="504" mass="58627">MPDSAARQSGSGQSESESLKKALAGDDNVLVSRRYPALRDEFLSSIEASKAAIEELVRLQLRIPSCRMSVREVWGSGSFNVAIPIRLPKIDVYLRLPLPYRIGEDQHPGNVEEKLRTEIASYIWLQENYPDVPIPTLLAFGLPDGSTFTHPSNTPFWERTWWMIKRLVSSLLGRPVPIRYIPRTFRHSLSTGFLLISEARGKSLAWSWLDHRYDRAYRERLFQGLARISLSINKTPFPRIGSLSLRADGSIALCNRPLNLYFQMLENEGIPSGIPRHRTYAEVESYLSDLLSLQDNKIRNQPNAIHDQEDGKMQLAAITALRATMHHFIRPEFRNGPFFFSLTDLHQPNIFVDQEWNIQTVIDLEWAHTIPREMQLPPHWLTTRAVDEFEDPDAIAEYEALLEEYLAIYEVEERRQNGSVIQASLQRDMWQRGSFWYFHAVRIPRGMYSIFNQHVQPLFNQEHTGLKIFDDVFYWYWGFGAKDLVDKKIRDKRDYEARVREAFD</sequence>
<evidence type="ECO:0000313" key="4">
    <source>
        <dbReference type="Proteomes" id="UP000036947"/>
    </source>
</evidence>
<dbReference type="Proteomes" id="UP000036947">
    <property type="component" value="Unassembled WGS sequence"/>
</dbReference>
<dbReference type="Pfam" id="PF01636">
    <property type="entry name" value="APH"/>
    <property type="match status" value="1"/>
</dbReference>
<feature type="region of interest" description="Disordered" evidence="1">
    <location>
        <begin position="1"/>
        <end position="20"/>
    </location>
</feature>
<dbReference type="SUPFAM" id="SSF56112">
    <property type="entry name" value="Protein kinase-like (PK-like)"/>
    <property type="match status" value="1"/>
</dbReference>
<name>A0A0L0MXX9_TOLOC</name>
<dbReference type="OrthoDB" id="3645574at2759"/>
<evidence type="ECO:0000313" key="3">
    <source>
        <dbReference type="EMBL" id="KND86758.1"/>
    </source>
</evidence>